<evidence type="ECO:0000256" key="1">
    <source>
        <dbReference type="ARBA" id="ARBA00022801"/>
    </source>
</evidence>
<feature type="signal peptide" evidence="3">
    <location>
        <begin position="1"/>
        <end position="21"/>
    </location>
</feature>
<dbReference type="RefSeq" id="WP_136062376.1">
    <property type="nucleotide sequence ID" value="NZ_CAAHFH010000002.1"/>
</dbReference>
<keyword evidence="5" id="KW-1185">Reference proteome</keyword>
<evidence type="ECO:0000256" key="3">
    <source>
        <dbReference type="SAM" id="SignalP"/>
    </source>
</evidence>
<reference evidence="4 5" key="1">
    <citation type="submission" date="2019-04" db="EMBL/GenBank/DDBJ databases">
        <authorList>
            <person name="Van Vliet M D."/>
        </authorList>
    </citation>
    <scope>NUCLEOTIDE SEQUENCE [LARGE SCALE GENOMIC DNA]</scope>
    <source>
        <strain evidence="4 5">F21</strain>
    </source>
</reference>
<dbReference type="InterPro" id="IPR000111">
    <property type="entry name" value="Glyco_hydro_27/36_CS"/>
</dbReference>
<dbReference type="Proteomes" id="UP000346198">
    <property type="component" value="Unassembled WGS sequence"/>
</dbReference>
<proteinExistence type="predicted"/>
<sequence length="645" mass="71390">MTNLKTVLGVAVLGVVSFVHAERVDFDGCCATWGDGRLTVGNTLFERTWAAGGTGLVPVSFLLKNPDIEWVADSSRKAKASGTLAVKAMIDRRSIVGAEGLHLEITVEGRAVQKTSLWLFPKASGVLIEQNGKGGSVAGAETLMLAPLHLRVTEVTLMDQTDKHNELVSEREWLLMPNEKSFDVQGCVLGAENVIDNSGLVFLKLAPLPHARQNKEEVDFHVAPAKRSIDSFFNGYPVAVLGYCGGHTGRTRALHAFQRCLREYRPARDGLFLSNTWGDRSRDARINEAFLLKEVEAGAALGVDVVQIDDGWQKGRSANSASARGKGVWNGYWAADPDFWDADPVRFPNGLEPVVSAARDRGMKFGLWFGPDSSNDAENWRKDADHLLKLHHEMGIDYFKIDSMKTHNAESLRCQRAMFDRMLEGADGAMVFDLDVTAEIRPGYFGMPDIGPLFVENRYTDSHRYWPHQTLRNLWMLSQTVDPLRLRMEILNNMRNADKYKGDPLAPALYRPDTLFAMVMMSCPLGWFEVSNLSTEYTNQMQPLVSTWKAERSRMHSGSIFPVGEAPDGVAWTGFISSAVDGTGGYALLFRELNASAEYKLDLSGYTAPVRHATILGGRGTARLADSVLSVNVPENLDFVWVKLD</sequence>
<feature type="chain" id="PRO_5025511619" evidence="3">
    <location>
        <begin position="22"/>
        <end position="645"/>
    </location>
</feature>
<name>A0A6C2UNL6_9BACT</name>
<dbReference type="GO" id="GO:0004553">
    <property type="term" value="F:hydrolase activity, hydrolyzing O-glycosyl compounds"/>
    <property type="evidence" value="ECO:0007669"/>
    <property type="project" value="InterPro"/>
</dbReference>
<keyword evidence="2" id="KW-0326">Glycosidase</keyword>
<dbReference type="InterPro" id="IPR013785">
    <property type="entry name" value="Aldolase_TIM"/>
</dbReference>
<dbReference type="Pfam" id="PF02065">
    <property type="entry name" value="Melibiase"/>
    <property type="match status" value="1"/>
</dbReference>
<accession>A0A6C2UNL6</accession>
<evidence type="ECO:0000256" key="2">
    <source>
        <dbReference type="ARBA" id="ARBA00023295"/>
    </source>
</evidence>
<dbReference type="InterPro" id="IPR017853">
    <property type="entry name" value="GH"/>
</dbReference>
<dbReference type="AlphaFoldDB" id="A0A6C2UNL6"/>
<dbReference type="GO" id="GO:0005975">
    <property type="term" value="P:carbohydrate metabolic process"/>
    <property type="evidence" value="ECO:0007669"/>
    <property type="project" value="InterPro"/>
</dbReference>
<dbReference type="EMBL" id="CAAHFH010000002">
    <property type="protein sequence ID" value="VGO20871.1"/>
    <property type="molecule type" value="Genomic_DNA"/>
</dbReference>
<dbReference type="SUPFAM" id="SSF51445">
    <property type="entry name" value="(Trans)glycosidases"/>
    <property type="match status" value="1"/>
</dbReference>
<dbReference type="PROSITE" id="PS00512">
    <property type="entry name" value="ALPHA_GALACTOSIDASE"/>
    <property type="match status" value="1"/>
</dbReference>
<evidence type="ECO:0000313" key="4">
    <source>
        <dbReference type="EMBL" id="VGO20871.1"/>
    </source>
</evidence>
<gene>
    <name evidence="4" type="primary">rafA_2</name>
    <name evidence="4" type="ORF">SCARR_02938</name>
</gene>
<keyword evidence="1" id="KW-0378">Hydrolase</keyword>
<evidence type="ECO:0000313" key="5">
    <source>
        <dbReference type="Proteomes" id="UP000346198"/>
    </source>
</evidence>
<organism evidence="4 5">
    <name type="scientific">Pontiella sulfatireligans</name>
    <dbReference type="NCBI Taxonomy" id="2750658"/>
    <lineage>
        <taxon>Bacteria</taxon>
        <taxon>Pseudomonadati</taxon>
        <taxon>Kiritimatiellota</taxon>
        <taxon>Kiritimatiellia</taxon>
        <taxon>Kiritimatiellales</taxon>
        <taxon>Pontiellaceae</taxon>
        <taxon>Pontiella</taxon>
    </lineage>
</organism>
<protein>
    <submittedName>
        <fullName evidence="4">Alpha-galactosidase</fullName>
    </submittedName>
</protein>
<dbReference type="Gene3D" id="3.20.20.70">
    <property type="entry name" value="Aldolase class I"/>
    <property type="match status" value="1"/>
</dbReference>
<keyword evidence="3" id="KW-0732">Signal</keyword>